<keyword evidence="1" id="KW-0732">Signal</keyword>
<dbReference type="OrthoDB" id="5643761at2"/>
<proteinExistence type="predicted"/>
<reference evidence="2 3" key="1">
    <citation type="submission" date="2016-02" db="EMBL/GenBank/DDBJ databases">
        <title>Secondary metabolites in Legionella.</title>
        <authorList>
            <person name="Tobias N.J."/>
            <person name="Bode H.B."/>
        </authorList>
    </citation>
    <scope>NUCLEOTIDE SEQUENCE [LARGE SCALE GENOMIC DNA]</scope>
    <source>
        <strain evidence="2 3">DSM 19216</strain>
    </source>
</reference>
<accession>A0A1E5JMG0</accession>
<dbReference type="AlphaFoldDB" id="A0A1E5JMG0"/>
<keyword evidence="3" id="KW-1185">Reference proteome</keyword>
<evidence type="ECO:0000256" key="1">
    <source>
        <dbReference type="SAM" id="SignalP"/>
    </source>
</evidence>
<dbReference type="PATRIC" id="fig|45071.6.peg.1974"/>
<protein>
    <recommendedName>
        <fullName evidence="4">Lipocalin-like domain-containing protein</fullName>
    </recommendedName>
</protein>
<feature type="chain" id="PRO_5009179524" description="Lipocalin-like domain-containing protein" evidence="1">
    <location>
        <begin position="22"/>
        <end position="181"/>
    </location>
</feature>
<sequence length="181" mass="20295">MLNKTISTVLLGTCLVTSSFASSFWNKFYPVQKLHYQTVATQKNTLKQNYTDFSGNWSGTCSGNDEIQTLIINNDSFYIELDGQQYSIGEMLSESSSSKWSSSNLHFLLTWNTERTVLKNKAVFVNTNWTDGSSDQTLMTANLETTFSMSGDELIVQTYQVNSDGVPQQGTENKCTFHKTA</sequence>
<evidence type="ECO:0000313" key="3">
    <source>
        <dbReference type="Proteomes" id="UP000095229"/>
    </source>
</evidence>
<dbReference type="EMBL" id="LSOG01000091">
    <property type="protein sequence ID" value="OEH45533.1"/>
    <property type="molecule type" value="Genomic_DNA"/>
</dbReference>
<dbReference type="RefSeq" id="WP_058517682.1">
    <property type="nucleotide sequence ID" value="NZ_CAAAIE010000009.1"/>
</dbReference>
<evidence type="ECO:0008006" key="4">
    <source>
        <dbReference type="Google" id="ProtNLM"/>
    </source>
</evidence>
<name>A0A1E5JMG0_9GAMM</name>
<organism evidence="2 3">
    <name type="scientific">Legionella parisiensis</name>
    <dbReference type="NCBI Taxonomy" id="45071"/>
    <lineage>
        <taxon>Bacteria</taxon>
        <taxon>Pseudomonadati</taxon>
        <taxon>Pseudomonadota</taxon>
        <taxon>Gammaproteobacteria</taxon>
        <taxon>Legionellales</taxon>
        <taxon>Legionellaceae</taxon>
        <taxon>Legionella</taxon>
    </lineage>
</organism>
<evidence type="ECO:0000313" key="2">
    <source>
        <dbReference type="EMBL" id="OEH45533.1"/>
    </source>
</evidence>
<dbReference type="Proteomes" id="UP000095229">
    <property type="component" value="Unassembled WGS sequence"/>
</dbReference>
<comment type="caution">
    <text evidence="2">The sequence shown here is derived from an EMBL/GenBank/DDBJ whole genome shotgun (WGS) entry which is preliminary data.</text>
</comment>
<feature type="signal peptide" evidence="1">
    <location>
        <begin position="1"/>
        <end position="21"/>
    </location>
</feature>
<gene>
    <name evidence="2" type="ORF">lpari_03492</name>
</gene>